<proteinExistence type="predicted"/>
<dbReference type="Proteomes" id="UP000005045">
    <property type="component" value="Unassembled WGS sequence"/>
</dbReference>
<dbReference type="OrthoDB" id="9816564at2"/>
<dbReference type="AlphaFoldDB" id="B1G373"/>
<protein>
    <submittedName>
        <fullName evidence="1">Hydrolase (HAD superfamily)-like protein</fullName>
    </submittedName>
</protein>
<dbReference type="Gene3D" id="1.10.150.400">
    <property type="match status" value="1"/>
</dbReference>
<dbReference type="Gene3D" id="3.40.50.1000">
    <property type="entry name" value="HAD superfamily/HAD-like"/>
    <property type="match status" value="1"/>
</dbReference>
<dbReference type="RefSeq" id="WP_006050380.1">
    <property type="nucleotide sequence ID" value="NZ_CADIKA010000008.1"/>
</dbReference>
<accession>B1G373</accession>
<keyword evidence="2" id="KW-1185">Reference proteome</keyword>
<dbReference type="InterPro" id="IPR023214">
    <property type="entry name" value="HAD_sf"/>
</dbReference>
<name>B1G373_PARG4</name>
<reference evidence="1 2" key="1">
    <citation type="submission" date="2008-03" db="EMBL/GenBank/DDBJ databases">
        <title>Sequencing of the draft genome and assembly of Burkholderia graminis C4D1M.</title>
        <authorList>
            <consortium name="US DOE Joint Genome Institute (JGI-PGF)"/>
            <person name="Copeland A."/>
            <person name="Lucas S."/>
            <person name="Lapidus A."/>
            <person name="Glavina del Rio T."/>
            <person name="Dalin E."/>
            <person name="Tice H."/>
            <person name="Bruce D."/>
            <person name="Goodwin L."/>
            <person name="Pitluck S."/>
            <person name="Larimer F."/>
            <person name="Land M.L."/>
            <person name="Hauser L."/>
            <person name="Tiedje J."/>
            <person name="Richardson P."/>
        </authorList>
    </citation>
    <scope>NUCLEOTIDE SEQUENCE [LARGE SCALE GENOMIC DNA]</scope>
    <source>
        <strain evidence="2">ATCC 700544 / DSM 17151 / LMG 18924 / NCIMB 13744 / C4D1M</strain>
    </source>
</reference>
<evidence type="ECO:0000313" key="2">
    <source>
        <dbReference type="Proteomes" id="UP000005045"/>
    </source>
</evidence>
<evidence type="ECO:0000313" key="1">
    <source>
        <dbReference type="EMBL" id="EDT09432.1"/>
    </source>
</evidence>
<sequence>MNATNLLLERVINQRFVSAGIQQLFAGMNPLHDLDAQRIWTGDGLVSFDAFDTLITRPLRRPSDLFLVAGYRLQREFGSVVEPGEWMAIRQSAEWRARKARVEREVTLDNIYAEIAESVDLPREFLCAAQAIEVALEKRLLRPITGMVEIFNRLSALGRTAIISDIYFSRSDLESMLSGCGVRVQPGQLFISCENRRTKRSGTLFSDAKGSGVKHLHVGDNVFSDVFQVWRVGGRAAPFFKTAPGRLERELDKAAIEPPLLGSALSGSARTARLRVKPVSDHDETLAEVSAGFVGPLLLAFVVWILTEARRRKVDRLFFLARDGQILLSIAKKIVSAYDLPIDLRYLHVSRQSLHLPAVLDISEGDLSHFGFKAGNSLADVFRKFDLDINHTAIAGLQERLGIRSPHAAMSRAEVEQLIRYIQTDDQVRDLINASASSARRLLLDYLEQHAFFADGNVGVVDIGWRANLQRSLAKVACSREAGFDRRLSGFYFGLYHRPENCGSLDDYLSESVGEPIRPLIRAPIFEALCAADHGTTTGYTRADDGSVFPKLLTRDNPQALEWGLKIQQDVINAYVDDVLAVLTAAEIDILDCMDGLARGAAVVTSQVIGSPSRKEAIALGSFPHASDQLHNVFGQVAPPLPLSARKWISRLVARDGEPMISEWPEASVVRAAPPLTAGMMLGGLSVARWLRRRL</sequence>
<organism evidence="1 2">
    <name type="scientific">Paraburkholderia graminis (strain ATCC 700544 / DSM 17151 / LMG 18924 / NCIMB 13744 / C4D1M)</name>
    <dbReference type="NCBI Taxonomy" id="396598"/>
    <lineage>
        <taxon>Bacteria</taxon>
        <taxon>Pseudomonadati</taxon>
        <taxon>Pseudomonadota</taxon>
        <taxon>Betaproteobacteria</taxon>
        <taxon>Burkholderiales</taxon>
        <taxon>Burkholderiaceae</taxon>
        <taxon>Paraburkholderia</taxon>
    </lineage>
</organism>
<gene>
    <name evidence="1" type="ORF">BgramDRAFT_3810</name>
</gene>
<keyword evidence="1" id="KW-0378">Hydrolase</keyword>
<dbReference type="GO" id="GO:0016787">
    <property type="term" value="F:hydrolase activity"/>
    <property type="evidence" value="ECO:0007669"/>
    <property type="project" value="UniProtKB-KW"/>
</dbReference>
<dbReference type="EMBL" id="ABLD01000011">
    <property type="protein sequence ID" value="EDT09432.1"/>
    <property type="molecule type" value="Genomic_DNA"/>
</dbReference>
<comment type="caution">
    <text evidence="1">The sequence shown here is derived from an EMBL/GenBank/DDBJ whole genome shotgun (WGS) entry which is preliminary data.</text>
</comment>